<evidence type="ECO:0000313" key="2">
    <source>
        <dbReference type="EMBL" id="KAJ8486696.1"/>
    </source>
</evidence>
<gene>
    <name evidence="2" type="ORF">OPV22_019181</name>
</gene>
<dbReference type="AlphaFoldDB" id="A0AAV8PK36"/>
<dbReference type="EMBL" id="JAQQAF010000005">
    <property type="protein sequence ID" value="KAJ8486696.1"/>
    <property type="molecule type" value="Genomic_DNA"/>
</dbReference>
<reference evidence="2 3" key="1">
    <citation type="submission" date="2022-12" db="EMBL/GenBank/DDBJ databases">
        <title>Chromosome-scale assembly of the Ensete ventricosum genome.</title>
        <authorList>
            <person name="Dussert Y."/>
            <person name="Stocks J."/>
            <person name="Wendawek A."/>
            <person name="Woldeyes F."/>
            <person name="Nichols R.A."/>
            <person name="Borrell J.S."/>
        </authorList>
    </citation>
    <scope>NUCLEOTIDE SEQUENCE [LARGE SCALE GENOMIC DNA]</scope>
    <source>
        <strain evidence="3">cv. Maze</strain>
        <tissue evidence="2">Seeds</tissue>
    </source>
</reference>
<dbReference type="Proteomes" id="UP001222027">
    <property type="component" value="Unassembled WGS sequence"/>
</dbReference>
<proteinExistence type="predicted"/>
<name>A0AAV8PK36_ENSVE</name>
<keyword evidence="3" id="KW-1185">Reference proteome</keyword>
<organism evidence="2 3">
    <name type="scientific">Ensete ventricosum</name>
    <name type="common">Abyssinian banana</name>
    <name type="synonym">Musa ensete</name>
    <dbReference type="NCBI Taxonomy" id="4639"/>
    <lineage>
        <taxon>Eukaryota</taxon>
        <taxon>Viridiplantae</taxon>
        <taxon>Streptophyta</taxon>
        <taxon>Embryophyta</taxon>
        <taxon>Tracheophyta</taxon>
        <taxon>Spermatophyta</taxon>
        <taxon>Magnoliopsida</taxon>
        <taxon>Liliopsida</taxon>
        <taxon>Zingiberales</taxon>
        <taxon>Musaceae</taxon>
        <taxon>Ensete</taxon>
    </lineage>
</organism>
<evidence type="ECO:0000256" key="1">
    <source>
        <dbReference type="SAM" id="MobiDB-lite"/>
    </source>
</evidence>
<protein>
    <submittedName>
        <fullName evidence="2">Uncharacterized protein</fullName>
    </submittedName>
</protein>
<feature type="region of interest" description="Disordered" evidence="1">
    <location>
        <begin position="1"/>
        <end position="25"/>
    </location>
</feature>
<sequence length="70" mass="7334">MAGDGAGNGSDACRTPEEELPPCCRKARAPAPESEAKCHETVVSGWFSDSSLSAFYLSPSSSASRIIMLL</sequence>
<accession>A0AAV8PK36</accession>
<evidence type="ECO:0000313" key="3">
    <source>
        <dbReference type="Proteomes" id="UP001222027"/>
    </source>
</evidence>
<comment type="caution">
    <text evidence="2">The sequence shown here is derived from an EMBL/GenBank/DDBJ whole genome shotgun (WGS) entry which is preliminary data.</text>
</comment>